<dbReference type="OMA" id="GCYLASE"/>
<protein>
    <submittedName>
        <fullName evidence="6">Integrase core domain protein</fullName>
    </submittedName>
    <submittedName>
        <fullName evidence="3">Transposase</fullName>
    </submittedName>
</protein>
<accession>A0A0E9ANC0</accession>
<dbReference type="PROSITE" id="PS50994">
    <property type="entry name" value="INTEGRASE"/>
    <property type="match status" value="1"/>
</dbReference>
<dbReference type="Proteomes" id="UP000050139">
    <property type="component" value="Unassembled WGS sequence"/>
</dbReference>
<evidence type="ECO:0000313" key="10">
    <source>
        <dbReference type="Proteomes" id="UP000050164"/>
    </source>
</evidence>
<evidence type="ECO:0000313" key="6">
    <source>
        <dbReference type="EMBL" id="OMH61391.1"/>
    </source>
</evidence>
<feature type="region of interest" description="Disordered" evidence="1">
    <location>
        <begin position="322"/>
        <end position="353"/>
    </location>
</feature>
<dbReference type="PANTHER" id="PTHR46889:SF4">
    <property type="entry name" value="TRANSPOSASE INSO FOR INSERTION SEQUENCE ELEMENT IS911B-RELATED"/>
    <property type="match status" value="1"/>
</dbReference>
<dbReference type="PANTHER" id="PTHR46889">
    <property type="entry name" value="TRANSPOSASE INSF FOR INSERTION SEQUENCE IS3B-RELATED"/>
    <property type="match status" value="1"/>
</dbReference>
<dbReference type="InterPro" id="IPR050900">
    <property type="entry name" value="Transposase_IS3/IS150/IS904"/>
</dbReference>
<evidence type="ECO:0000313" key="4">
    <source>
        <dbReference type="EMBL" id="CLW96881.1"/>
    </source>
</evidence>
<dbReference type="Proteomes" id="UP000300237">
    <property type="component" value="Chromosome"/>
</dbReference>
<dbReference type="GO" id="GO:0003676">
    <property type="term" value="F:nucleic acid binding"/>
    <property type="evidence" value="ECO:0007669"/>
    <property type="project" value="InterPro"/>
</dbReference>
<evidence type="ECO:0000313" key="5">
    <source>
        <dbReference type="EMBL" id="COW22181.1"/>
    </source>
</evidence>
<dbReference type="EMBL" id="CSAJ01000240">
    <property type="protein sequence ID" value="COW22181.1"/>
    <property type="molecule type" value="Genomic_DNA"/>
</dbReference>
<reference evidence="6 11" key="3">
    <citation type="submission" date="2016-04" db="EMBL/GenBank/DDBJ databases">
        <authorList>
            <person name="Bigi M."/>
            <person name="Bigi F."/>
            <person name="Soria M.A."/>
        </authorList>
    </citation>
    <scope>NUCLEOTIDE SEQUENCE [LARGE SCALE GENOMIC DNA]</scope>
    <source>
        <strain evidence="6 11">6548</strain>
    </source>
</reference>
<sequence length="387" mass="43350">MIDTAIEEMIPLIGVRAACAATGRAPASYYRAHSKRLSAQSDTFTSTAVTDPSGPRESAQPRALSAAEREHVLAVLNSQRFADMAPAVVYATLLDEGIYLCSESTMYRLLRERGQTGDRRRQATHPAAVKPELVAHQPNSVWSWDITKLRGPAKWSYYYLYVILDIFSRYVVGWMVASRESKVLAERLIAQTLAAQHISADQLTLHADRGSSMSSKPVALLLADLGVTKSHSRPHTSNDNPLSEAQFKTLKYRPDFPKRFESIEAARVHCDRFFGWYNHEHKHSGIGLHTPADVHYGRADQIRRHRATVLDTAYRDHLERIRSQTTRATRATGLQRDQPTTEGGPADSINPRKSCLRNVDRFRPGLLDLPAPAPVDLRRLLPSGQIR</sequence>
<feature type="region of interest" description="Disordered" evidence="1">
    <location>
        <begin position="41"/>
        <end position="63"/>
    </location>
</feature>
<dbReference type="InterPro" id="IPR036397">
    <property type="entry name" value="RNaseH_sf"/>
</dbReference>
<evidence type="ECO:0000256" key="1">
    <source>
        <dbReference type="SAM" id="MobiDB-lite"/>
    </source>
</evidence>
<reference evidence="4 9" key="1">
    <citation type="submission" date="2015-03" db="EMBL/GenBank/DDBJ databases">
        <authorList>
            <consortium name="Pathogen Informatics"/>
            <person name="Murphy D."/>
        </authorList>
    </citation>
    <scope>NUCLEOTIDE SEQUENCE [LARGE SCALE GENOMIC DNA]</scope>
    <source>
        <strain evidence="4 9">0268S</strain>
    </source>
</reference>
<reference evidence="8 10" key="2">
    <citation type="submission" date="2015-03" db="EMBL/GenBank/DDBJ databases">
        <authorList>
            <consortium name="Pathogen Informatics"/>
        </authorList>
    </citation>
    <scope>NUCLEOTIDE SEQUENCE [LARGE SCALE GENOMIC DNA]</scope>
    <source>
        <strain evidence="3 10">Bir 185</strain>
        <strain evidence="5 8">M09401471</strain>
    </source>
</reference>
<dbReference type="InterPro" id="IPR048020">
    <property type="entry name" value="Transpos_IS3"/>
</dbReference>
<dbReference type="EMBL" id="LR027516">
    <property type="protein sequence ID" value="VCU51748.1"/>
    <property type="molecule type" value="Genomic_DNA"/>
</dbReference>
<dbReference type="EMBL" id="COPH01000038">
    <property type="protein sequence ID" value="CLW96881.1"/>
    <property type="molecule type" value="Genomic_DNA"/>
</dbReference>
<evidence type="ECO:0000313" key="11">
    <source>
        <dbReference type="Proteomes" id="UP000189452"/>
    </source>
</evidence>
<reference evidence="7 12" key="5">
    <citation type="submission" date="2018-08" db="EMBL/GenBank/DDBJ databases">
        <authorList>
            <person name="Fokvardsen B D."/>
            <person name="Norman A."/>
        </authorList>
    </citation>
    <scope>NUCLEOTIDE SEQUENCE [LARGE SCALE GENOMIC DNA]</scope>
    <source>
        <strain evidence="7 12">DKC2</strain>
    </source>
</reference>
<dbReference type="GO" id="GO:0015074">
    <property type="term" value="P:DNA integration"/>
    <property type="evidence" value="ECO:0007669"/>
    <property type="project" value="InterPro"/>
</dbReference>
<evidence type="ECO:0000313" key="8">
    <source>
        <dbReference type="Proteomes" id="UP000044938"/>
    </source>
</evidence>
<organism evidence="3 10">
    <name type="scientific">Mycobacterium tuberculosis</name>
    <dbReference type="NCBI Taxonomy" id="1773"/>
    <lineage>
        <taxon>Bacteria</taxon>
        <taxon>Bacillati</taxon>
        <taxon>Actinomycetota</taxon>
        <taxon>Actinomycetes</taxon>
        <taxon>Mycobacteriales</taxon>
        <taxon>Mycobacteriaceae</taxon>
        <taxon>Mycobacterium</taxon>
        <taxon>Mycobacterium tuberculosis complex</taxon>
    </lineage>
</organism>
<dbReference type="AlphaFoldDB" id="A0A0E9ANC0"/>
<evidence type="ECO:0000313" key="12">
    <source>
        <dbReference type="Proteomes" id="UP000300237"/>
    </source>
</evidence>
<dbReference type="EMBL" id="CNFT01000017">
    <property type="protein sequence ID" value="CKQ79575.1"/>
    <property type="molecule type" value="Genomic_DNA"/>
</dbReference>
<dbReference type="NCBIfam" id="NF033516">
    <property type="entry name" value="transpos_IS3"/>
    <property type="match status" value="1"/>
</dbReference>
<dbReference type="Pfam" id="PF00665">
    <property type="entry name" value="rve"/>
    <property type="match status" value="1"/>
</dbReference>
<dbReference type="InterPro" id="IPR012337">
    <property type="entry name" value="RNaseH-like_sf"/>
</dbReference>
<feature type="compositionally biased region" description="Polar residues" evidence="1">
    <location>
        <begin position="41"/>
        <end position="50"/>
    </location>
</feature>
<dbReference type="InterPro" id="IPR001584">
    <property type="entry name" value="Integrase_cat-core"/>
</dbReference>
<dbReference type="Proteomes" id="UP000189452">
    <property type="component" value="Chromosome"/>
</dbReference>
<evidence type="ECO:0000313" key="7">
    <source>
        <dbReference type="EMBL" id="VCU51748.1"/>
    </source>
</evidence>
<name>A0A0E9ANC0_MYCTX</name>
<dbReference type="EMBL" id="LWDQ01000001">
    <property type="protein sequence ID" value="OMH61391.1"/>
    <property type="molecule type" value="Genomic_DNA"/>
</dbReference>
<evidence type="ECO:0000313" key="3">
    <source>
        <dbReference type="EMBL" id="CKQ79575.1"/>
    </source>
</evidence>
<dbReference type="Gene3D" id="3.30.420.10">
    <property type="entry name" value="Ribonuclease H-like superfamily/Ribonuclease H"/>
    <property type="match status" value="1"/>
</dbReference>
<dbReference type="SUPFAM" id="SSF53098">
    <property type="entry name" value="Ribonuclease H-like"/>
    <property type="match status" value="1"/>
</dbReference>
<evidence type="ECO:0000259" key="2">
    <source>
        <dbReference type="PROSITE" id="PS50994"/>
    </source>
</evidence>
<evidence type="ECO:0000313" key="9">
    <source>
        <dbReference type="Proteomes" id="UP000050139"/>
    </source>
</evidence>
<reference evidence="6 11" key="4">
    <citation type="submission" date="2017-02" db="EMBL/GenBank/DDBJ databases">
        <title>Protein polymorphisms may explain contrasting epidemiological fitness of two variants of a multidrug-resistant Mycobacterium tuberculosis strain.</title>
        <authorList>
            <person name="Bigi M.M."/>
            <person name="Lopez B."/>
            <person name="Blanco F.C."/>
            <person name="Sasiain M.C."/>
            <person name="De La Barrera S."/>
            <person name="Ritacco V."/>
            <person name="Bigi F."/>
            <person name="Soria M.A."/>
        </authorList>
    </citation>
    <scope>NUCLEOTIDE SEQUENCE [LARGE SCALE GENOMIC DNA]</scope>
    <source>
        <strain evidence="6 11">6548</strain>
    </source>
</reference>
<dbReference type="Proteomes" id="UP000044938">
    <property type="component" value="Unassembled WGS sequence"/>
</dbReference>
<proteinExistence type="predicted"/>
<dbReference type="Proteomes" id="UP000050164">
    <property type="component" value="Unassembled WGS sequence"/>
</dbReference>
<gene>
    <name evidence="6" type="ORF">A4S10_03582</name>
    <name evidence="7" type="ORF">DKC2_3657</name>
    <name evidence="5" type="ORF">ERS007720_02056</name>
    <name evidence="3" type="ORF">ERS027659_00150</name>
    <name evidence="4" type="ORF">ERS094118_03730</name>
</gene>
<feature type="domain" description="Integrase catalytic" evidence="2">
    <location>
        <begin position="134"/>
        <end position="299"/>
    </location>
</feature>